<evidence type="ECO:0000313" key="3">
    <source>
        <dbReference type="Proteomes" id="UP001203852"/>
    </source>
</evidence>
<protein>
    <submittedName>
        <fullName evidence="2">Uncharacterized protein</fullName>
    </submittedName>
</protein>
<feature type="compositionally biased region" description="Polar residues" evidence="1">
    <location>
        <begin position="401"/>
        <end position="412"/>
    </location>
</feature>
<proteinExistence type="predicted"/>
<sequence>MTAKPRQPGRKSLKQSLKDIFQRRRARSDRYARDTVGSGILRWADPSEFQLFSVTTFSSFPNGSASVFGAEECTIINPIPDRFKTSPSKQYPDSQTRESLLPVTSLSHIDLHHAYLQRSTVPHYSTQKVTSPSDTSVLSREASISNLSSISCASTLKLQQSRQRIDNAERGQNSSGDSLRGHVASARRQEAQVSWLQSPSVSYASIIGDGTSNGTKARIHQQDDTISAVGQVEHFKSFCVLDTALPGCPVVATSWELRYALDIGEPFFLNSCECEGASMDVVTGQDAAGEPVTHLVLFAPLAIPSSGRGRFLLASLIDVTRFIQDAASLPELDTSPGSSLSDRDLQTVLHDDPSSRWPPATYKLSAEDLLGGCLLPEDRDPYQISPDDIWLNLALEEKSKASTTSGSKPRSTSRVDKKTKKTSPSFATSKVVDEVLEDFMNGLRELYSDFFLLGKSPLDDTVYEICNVSPAVFAAKDYMHGHLSHTEEQTIVELTTSLAKDAPFNISVRWGLQGVDKLLYCSPLYGQNSHTWICFVVDDRVPQLW</sequence>
<dbReference type="AlphaFoldDB" id="A0AAN6DPD4"/>
<feature type="compositionally biased region" description="Basic and acidic residues" evidence="1">
    <location>
        <begin position="341"/>
        <end position="352"/>
    </location>
</feature>
<comment type="caution">
    <text evidence="2">The sequence shown here is derived from an EMBL/GenBank/DDBJ whole genome shotgun (WGS) entry which is preliminary data.</text>
</comment>
<feature type="region of interest" description="Disordered" evidence="1">
    <location>
        <begin position="333"/>
        <end position="352"/>
    </location>
</feature>
<dbReference type="EMBL" id="MU404359">
    <property type="protein sequence ID" value="KAI1610124.1"/>
    <property type="molecule type" value="Genomic_DNA"/>
</dbReference>
<organism evidence="2 3">
    <name type="scientific">Exophiala viscosa</name>
    <dbReference type="NCBI Taxonomy" id="2486360"/>
    <lineage>
        <taxon>Eukaryota</taxon>
        <taxon>Fungi</taxon>
        <taxon>Dikarya</taxon>
        <taxon>Ascomycota</taxon>
        <taxon>Pezizomycotina</taxon>
        <taxon>Eurotiomycetes</taxon>
        <taxon>Chaetothyriomycetidae</taxon>
        <taxon>Chaetothyriales</taxon>
        <taxon>Herpotrichiellaceae</taxon>
        <taxon>Exophiala</taxon>
    </lineage>
</organism>
<feature type="region of interest" description="Disordered" evidence="1">
    <location>
        <begin position="401"/>
        <end position="423"/>
    </location>
</feature>
<keyword evidence="3" id="KW-1185">Reference proteome</keyword>
<accession>A0AAN6DPD4</accession>
<evidence type="ECO:0000256" key="1">
    <source>
        <dbReference type="SAM" id="MobiDB-lite"/>
    </source>
</evidence>
<reference evidence="2" key="1">
    <citation type="journal article" date="2022" name="bioRxiv">
        <title>Deciphering the potential niche of two novel black yeast fungi from a biological soil crust based on their genomes, phenotypes, and melanin regulation.</title>
        <authorList>
            <consortium name="DOE Joint Genome Institute"/>
            <person name="Carr E.C."/>
            <person name="Barton Q."/>
            <person name="Grambo S."/>
            <person name="Sullivan M."/>
            <person name="Renfro C.M."/>
            <person name="Kuo A."/>
            <person name="Pangilinan J."/>
            <person name="Lipzen A."/>
            <person name="Keymanesh K."/>
            <person name="Savage E."/>
            <person name="Barry K."/>
            <person name="Grigoriev I.V."/>
            <person name="Riekhof W.R."/>
            <person name="Harris S.S."/>
        </authorList>
    </citation>
    <scope>NUCLEOTIDE SEQUENCE</scope>
    <source>
        <strain evidence="2">JF 03-4F</strain>
    </source>
</reference>
<evidence type="ECO:0000313" key="2">
    <source>
        <dbReference type="EMBL" id="KAI1610124.1"/>
    </source>
</evidence>
<gene>
    <name evidence="2" type="ORF">EDD36DRAFT_468172</name>
</gene>
<dbReference type="Proteomes" id="UP001203852">
    <property type="component" value="Unassembled WGS sequence"/>
</dbReference>
<feature type="region of interest" description="Disordered" evidence="1">
    <location>
        <begin position="161"/>
        <end position="183"/>
    </location>
</feature>
<name>A0AAN6DPD4_9EURO</name>